<accession>A0A6A5ZVW7</accession>
<comment type="subcellular location">
    <subcellularLocation>
        <location evidence="1 10">Nucleus</location>
    </subcellularLocation>
</comment>
<evidence type="ECO:0000256" key="4">
    <source>
        <dbReference type="ARBA" id="ARBA00020631"/>
    </source>
</evidence>
<evidence type="ECO:0000256" key="10">
    <source>
        <dbReference type="RuleBase" id="RU364060"/>
    </source>
</evidence>
<dbReference type="GeneID" id="54404920"/>
<evidence type="ECO:0000256" key="9">
    <source>
        <dbReference type="ARBA" id="ARBA00025687"/>
    </source>
</evidence>
<dbReference type="Gene3D" id="6.10.140.1520">
    <property type="match status" value="1"/>
</dbReference>
<protein>
    <recommendedName>
        <fullName evidence="4 10">Mediator of RNA polymerase II transcription subunit 7</fullName>
    </recommendedName>
</protein>
<comment type="similarity">
    <text evidence="2 10">Belongs to the Mediator complex subunit 7 family.</text>
</comment>
<evidence type="ECO:0000256" key="7">
    <source>
        <dbReference type="ARBA" id="ARBA00023163"/>
    </source>
</evidence>
<comment type="function">
    <text evidence="9">Component of the Mediator complex, a coactivator involved in the regulated transcription of nearly all RNA polymerase II-dependent genes. Mediator functions as a bridge to convey information from gene-specific regulatory proteins to the basal RNA polymerase II transcription machinery. Mediator is recruited to promoters by direct interactions with regulatory proteins and serves as a scaffold for the assembly of a functional preinitiation complex with RNA polymerase II and the general transcription factors.</text>
</comment>
<sequence>MADNQQPPQQDEEEDKILAYFPDPPPFYKHFTPANLDRLAALEKDVLPADTTTATHASSLTPAQILALPTELRYLLPPTPPAADEEFKVFGQPTKAAGTAVFDKNMTFIAAKLDEWALPGWTYEQLYPASTEPSSSTLDRQNYLFRFLRSVLVSYIELLGIVAVDPVSEAKNEKLRDILTLVANMHALVNEYRPHQARETLIGMLERQVERKKGEIEGVRKMEERVRDVLGGFGELGKVDGEGVDEGSEKNMLGGARGRTEMQSGMWEALDEILG</sequence>
<gene>
    <name evidence="11" type="ORF">P153DRAFT_303064</name>
</gene>
<reference evidence="11" key="1">
    <citation type="journal article" date="2020" name="Stud. Mycol.">
        <title>101 Dothideomycetes genomes: a test case for predicting lifestyles and emergence of pathogens.</title>
        <authorList>
            <person name="Haridas S."/>
            <person name="Albert R."/>
            <person name="Binder M."/>
            <person name="Bloem J."/>
            <person name="Labutti K."/>
            <person name="Salamov A."/>
            <person name="Andreopoulos B."/>
            <person name="Baker S."/>
            <person name="Barry K."/>
            <person name="Bills G."/>
            <person name="Bluhm B."/>
            <person name="Cannon C."/>
            <person name="Castanera R."/>
            <person name="Culley D."/>
            <person name="Daum C."/>
            <person name="Ezra D."/>
            <person name="Gonzalez J."/>
            <person name="Henrissat B."/>
            <person name="Kuo A."/>
            <person name="Liang C."/>
            <person name="Lipzen A."/>
            <person name="Lutzoni F."/>
            <person name="Magnuson J."/>
            <person name="Mondo S."/>
            <person name="Nolan M."/>
            <person name="Ohm R."/>
            <person name="Pangilinan J."/>
            <person name="Park H.-J."/>
            <person name="Ramirez L."/>
            <person name="Alfaro M."/>
            <person name="Sun H."/>
            <person name="Tritt A."/>
            <person name="Yoshinaga Y."/>
            <person name="Zwiers L.-H."/>
            <person name="Turgeon B."/>
            <person name="Goodwin S."/>
            <person name="Spatafora J."/>
            <person name="Crous P."/>
            <person name="Grigoriev I."/>
        </authorList>
    </citation>
    <scope>NUCLEOTIDE SEQUENCE</scope>
    <source>
        <strain evidence="11">CBS 119687</strain>
    </source>
</reference>
<keyword evidence="8 10" id="KW-0539">Nucleus</keyword>
<dbReference type="Gene3D" id="6.10.140.200">
    <property type="match status" value="1"/>
</dbReference>
<keyword evidence="7 10" id="KW-0804">Transcription</keyword>
<dbReference type="PANTHER" id="PTHR21428:SF11">
    <property type="entry name" value="MEDIATOR OF RNA POLYMERASE II TRANSCRIPTION SUBUNIT 7"/>
    <property type="match status" value="1"/>
</dbReference>
<dbReference type="SUPFAM" id="SSF140718">
    <property type="entry name" value="Mediator hinge subcomplex-like"/>
    <property type="match status" value="1"/>
</dbReference>
<dbReference type="EMBL" id="ML977521">
    <property type="protein sequence ID" value="KAF2123882.1"/>
    <property type="molecule type" value="Genomic_DNA"/>
</dbReference>
<keyword evidence="12" id="KW-1185">Reference proteome</keyword>
<dbReference type="RefSeq" id="XP_033518276.1">
    <property type="nucleotide sequence ID" value="XM_033664488.1"/>
</dbReference>
<dbReference type="GO" id="GO:0016592">
    <property type="term" value="C:mediator complex"/>
    <property type="evidence" value="ECO:0007669"/>
    <property type="project" value="InterPro"/>
</dbReference>
<proteinExistence type="inferred from homology"/>
<organism evidence="11 12">
    <name type="scientific">Dothidotthia symphoricarpi CBS 119687</name>
    <dbReference type="NCBI Taxonomy" id="1392245"/>
    <lineage>
        <taxon>Eukaryota</taxon>
        <taxon>Fungi</taxon>
        <taxon>Dikarya</taxon>
        <taxon>Ascomycota</taxon>
        <taxon>Pezizomycotina</taxon>
        <taxon>Dothideomycetes</taxon>
        <taxon>Pleosporomycetidae</taxon>
        <taxon>Pleosporales</taxon>
        <taxon>Dothidotthiaceae</taxon>
        <taxon>Dothidotthia</taxon>
    </lineage>
</organism>
<dbReference type="InterPro" id="IPR037212">
    <property type="entry name" value="Med7/Med21-like"/>
</dbReference>
<evidence type="ECO:0000313" key="12">
    <source>
        <dbReference type="Proteomes" id="UP000799771"/>
    </source>
</evidence>
<dbReference type="AlphaFoldDB" id="A0A6A5ZVW7"/>
<evidence type="ECO:0000313" key="11">
    <source>
        <dbReference type="EMBL" id="KAF2123882.1"/>
    </source>
</evidence>
<dbReference type="GO" id="GO:0070847">
    <property type="term" value="C:core mediator complex"/>
    <property type="evidence" value="ECO:0007669"/>
    <property type="project" value="TreeGrafter"/>
</dbReference>
<evidence type="ECO:0000256" key="2">
    <source>
        <dbReference type="ARBA" id="ARBA00009994"/>
    </source>
</evidence>
<evidence type="ECO:0000256" key="3">
    <source>
        <dbReference type="ARBA" id="ARBA00011837"/>
    </source>
</evidence>
<evidence type="ECO:0000256" key="8">
    <source>
        <dbReference type="ARBA" id="ARBA00023242"/>
    </source>
</evidence>
<keyword evidence="6 10" id="KW-0010">Activator</keyword>
<dbReference type="PANTHER" id="PTHR21428">
    <property type="entry name" value="MEDIATOR OF RNA POLYMERASE II TRANSCRIPTION SUBUNIT 7"/>
    <property type="match status" value="1"/>
</dbReference>
<dbReference type="GO" id="GO:0003712">
    <property type="term" value="F:transcription coregulator activity"/>
    <property type="evidence" value="ECO:0007669"/>
    <property type="project" value="InterPro"/>
</dbReference>
<evidence type="ECO:0000256" key="5">
    <source>
        <dbReference type="ARBA" id="ARBA00023015"/>
    </source>
</evidence>
<evidence type="ECO:0000256" key="1">
    <source>
        <dbReference type="ARBA" id="ARBA00004123"/>
    </source>
</evidence>
<evidence type="ECO:0000256" key="6">
    <source>
        <dbReference type="ARBA" id="ARBA00023159"/>
    </source>
</evidence>
<name>A0A6A5ZVW7_9PLEO</name>
<dbReference type="GO" id="GO:0006357">
    <property type="term" value="P:regulation of transcription by RNA polymerase II"/>
    <property type="evidence" value="ECO:0007669"/>
    <property type="project" value="InterPro"/>
</dbReference>
<dbReference type="InterPro" id="IPR044888">
    <property type="entry name" value="Mediatior_Med7_sf"/>
</dbReference>
<dbReference type="Pfam" id="PF05983">
    <property type="entry name" value="Med7"/>
    <property type="match status" value="1"/>
</dbReference>
<comment type="subunit">
    <text evidence="3 10">Component of the Mediator complex.</text>
</comment>
<dbReference type="Proteomes" id="UP000799771">
    <property type="component" value="Unassembled WGS sequence"/>
</dbReference>
<dbReference type="OrthoDB" id="10253553at2759"/>
<dbReference type="InterPro" id="IPR009244">
    <property type="entry name" value="Mediatior_Med7"/>
</dbReference>
<keyword evidence="5 10" id="KW-0805">Transcription regulation</keyword>